<sequence length="1121" mass="118399">MREEHDVLKRSSRLYRVVMLWMLVLCLPLAGMGTVFAEDVISKLVLSKNEVSLEVGDTYSLTATAVYESGSTSAVTVKTDWNSGDTSIASVYAGAITAKKEGSTVITASYSGKTVIVNVTVQKKATSLTKNKTNVSLRVGAEELITLMATYSDSTTANVTSKAEWSTSDDSVATVTMGQVTGIATGTATITAKYGSQVVTVPVSVDAVRRLESEQTDLAMKVGGKQQMKLMALFENGDYEDISDKAEWSSNKEDVADAFKGLITAYGTGEATITARYGTKSVSFIVDVDIPKRLEASPTELYMKVNENKKVTLKASYADGTSEDVSEKADWESDNEEIAGVNKGTVTAYTSGRATVTGYYGGKTTSVTVDVDVARKLELDTTSVQLKSGNSAQVKLTATYADGTTEDVTERAQWSSDKENVAIVSKGKISAFTTGEATVTASFGSNTAKLVVDVDVARGLTLDKTNVSLRTGQSADLTASATLSDGTKTNVTDQAEWSAGDTSIAYVSKGKVTAINSGQTTVTAKYGDKTVTATVSVEIPQQLKPDLTDVYVQENEVKQVHLTSTFSNSTTAEDVTDKAEWSSDHEDIAQVDAKGQITGVKLGQAVITAKYGGKTTTINVDVATPRKLTADKSSLSMRTTGQEQLKVTATYADGQTADVTDKAVWSSDNEEVAMVLKGKVTAYAAGNANISAVLGGKTVKVAVSVDQASALTLSETKLNLQPGDYKQLKVESTFADGTKVDVTDKAVWTSKLATIADVSKGNVHAIEKGETTITASFGDRTVSLKVTVGVVSTLTVSETKVLLDEGKTKQVTVESNFKDGTHKDVTSEAEWTTTSDKIAKVTEGLIKATGSGKAVITVKYGGQTETINVEVEQASRLTLNQKQLIMETGTDAQLQLSATDSERGVDDVTLKAEWSSSSDKVADVVDGLVTANGSGKATITAKYGSKTITIPVEVDIAKKLVVNKKTLSLKTGGQDTLVVTAVFSDNSEKDVTADAEWTTANFNIVDVDAGKATAVGSGKSKLTAKYGGKTISIPVTVDELKYLKLSDRNLVLAAGESKQVKAIATYKDATDGDVSVNGVWKSSNTKVADVKDGVITTYGKGRTTISVKFAGKTTSLQVTVK</sequence>
<evidence type="ECO:0000259" key="1">
    <source>
        <dbReference type="SMART" id="SM00635"/>
    </source>
</evidence>
<dbReference type="OrthoDB" id="2348975at2"/>
<feature type="domain" description="BIG2" evidence="1">
    <location>
        <begin position="790"/>
        <end position="870"/>
    </location>
</feature>
<dbReference type="InterPro" id="IPR008964">
    <property type="entry name" value="Invasin/intimin_cell_adhesion"/>
</dbReference>
<feature type="domain" description="BIG2" evidence="1">
    <location>
        <begin position="707"/>
        <end position="787"/>
    </location>
</feature>
<feature type="domain" description="BIG2" evidence="1">
    <location>
        <begin position="624"/>
        <end position="704"/>
    </location>
</feature>
<dbReference type="Proteomes" id="UP000215509">
    <property type="component" value="Unassembled WGS sequence"/>
</dbReference>
<feature type="domain" description="BIG2" evidence="1">
    <location>
        <begin position="40"/>
        <end position="120"/>
    </location>
</feature>
<dbReference type="PANTHER" id="PTHR23019:SF0">
    <property type="entry name" value="NUCLEAR PORE MEMBRANE GLYCOPROTEIN 210"/>
    <property type="match status" value="1"/>
</dbReference>
<feature type="domain" description="BIG2" evidence="1">
    <location>
        <begin position="873"/>
        <end position="953"/>
    </location>
</feature>
<feature type="domain" description="BIG2" evidence="1">
    <location>
        <begin position="456"/>
        <end position="536"/>
    </location>
</feature>
<dbReference type="EMBL" id="NMQW01000033">
    <property type="protein sequence ID" value="OXM84219.1"/>
    <property type="molecule type" value="Genomic_DNA"/>
</dbReference>
<feature type="domain" description="BIG2" evidence="1">
    <location>
        <begin position="290"/>
        <end position="370"/>
    </location>
</feature>
<reference evidence="2 3" key="1">
    <citation type="submission" date="2017-07" db="EMBL/GenBank/DDBJ databases">
        <title>Genome sequencing and assembly of Paenibacillus rigui.</title>
        <authorList>
            <person name="Mayilraj S."/>
        </authorList>
    </citation>
    <scope>NUCLEOTIDE SEQUENCE [LARGE SCALE GENOMIC DNA]</scope>
    <source>
        <strain evidence="2 3">JCM 16352</strain>
    </source>
</reference>
<name>A0A229UMV7_9BACL</name>
<dbReference type="SUPFAM" id="SSF49373">
    <property type="entry name" value="Invasin/intimin cell-adhesion fragments"/>
    <property type="match status" value="13"/>
</dbReference>
<gene>
    <name evidence="2" type="ORF">CF651_20755</name>
</gene>
<evidence type="ECO:0000313" key="3">
    <source>
        <dbReference type="Proteomes" id="UP000215509"/>
    </source>
</evidence>
<comment type="caution">
    <text evidence="2">The sequence shown here is derived from an EMBL/GenBank/DDBJ whole genome shotgun (WGS) entry which is preliminary data.</text>
</comment>
<dbReference type="InterPro" id="IPR003343">
    <property type="entry name" value="Big_2"/>
</dbReference>
<dbReference type="SMART" id="SM00635">
    <property type="entry name" value="BID_2"/>
    <property type="match status" value="13"/>
</dbReference>
<proteinExistence type="predicted"/>
<dbReference type="PANTHER" id="PTHR23019">
    <property type="entry name" value="NUCLEAR PORE MEMBRANE GLYCOPROTEIN GP210-RELATED"/>
    <property type="match status" value="1"/>
</dbReference>
<feature type="domain" description="BIG2" evidence="1">
    <location>
        <begin position="546"/>
        <end position="621"/>
    </location>
</feature>
<protein>
    <recommendedName>
        <fullName evidence="1">BIG2 domain-containing protein</fullName>
    </recommendedName>
</protein>
<feature type="domain" description="BIG2" evidence="1">
    <location>
        <begin position="207"/>
        <end position="286"/>
    </location>
</feature>
<dbReference type="InterPro" id="IPR045197">
    <property type="entry name" value="NUP210-like"/>
</dbReference>
<dbReference type="Gene3D" id="2.60.40.1080">
    <property type="match status" value="13"/>
</dbReference>
<dbReference type="AlphaFoldDB" id="A0A229UMV7"/>
<feature type="domain" description="BIG2" evidence="1">
    <location>
        <begin position="124"/>
        <end position="204"/>
    </location>
</feature>
<feature type="domain" description="BIG2" evidence="1">
    <location>
        <begin position="1039"/>
        <end position="1119"/>
    </location>
</feature>
<accession>A0A229UMV7</accession>
<evidence type="ECO:0000313" key="2">
    <source>
        <dbReference type="EMBL" id="OXM84219.1"/>
    </source>
</evidence>
<dbReference type="Pfam" id="PF02368">
    <property type="entry name" value="Big_2"/>
    <property type="match status" value="4"/>
</dbReference>
<keyword evidence="3" id="KW-1185">Reference proteome</keyword>
<feature type="domain" description="BIG2" evidence="1">
    <location>
        <begin position="373"/>
        <end position="453"/>
    </location>
</feature>
<organism evidence="2 3">
    <name type="scientific">Paenibacillus rigui</name>
    <dbReference type="NCBI Taxonomy" id="554312"/>
    <lineage>
        <taxon>Bacteria</taxon>
        <taxon>Bacillati</taxon>
        <taxon>Bacillota</taxon>
        <taxon>Bacilli</taxon>
        <taxon>Bacillales</taxon>
        <taxon>Paenibacillaceae</taxon>
        <taxon>Paenibacillus</taxon>
    </lineage>
</organism>
<feature type="domain" description="BIG2" evidence="1">
    <location>
        <begin position="956"/>
        <end position="1036"/>
    </location>
</feature>